<dbReference type="Gene3D" id="3.40.50.1390">
    <property type="entry name" value="Resolvase, N-terminal catalytic domain"/>
    <property type="match status" value="1"/>
</dbReference>
<evidence type="ECO:0000259" key="2">
    <source>
        <dbReference type="PROSITE" id="PS51736"/>
    </source>
</evidence>
<gene>
    <name evidence="4" type="ORF">L21TH_1516</name>
</gene>
<feature type="domain" description="Recombinase" evidence="3">
    <location>
        <begin position="164"/>
        <end position="308"/>
    </location>
</feature>
<dbReference type="InterPro" id="IPR050639">
    <property type="entry name" value="SSR_resolvase"/>
</dbReference>
<reference evidence="4 5" key="1">
    <citation type="journal article" date="2015" name="Geomicrobiol. J.">
        <title>Caldisalinibacter kiritimatiensis gen. nov., sp. nov., a moderately thermohalophilic thiosulfate-reducing bacterium from a hypersaline microbial mat.</title>
        <authorList>
            <person name="Ben Hania W."/>
            <person name="Joseph M."/>
            <person name="Fiebig A."/>
            <person name="Bunk B."/>
            <person name="Klenk H.-P."/>
            <person name="Fardeau M.-L."/>
            <person name="Spring S."/>
        </authorList>
    </citation>
    <scope>NUCLEOTIDE SEQUENCE [LARGE SCALE GENOMIC DNA]</scope>
    <source>
        <strain evidence="4 5">L21-TH-D2</strain>
    </source>
</reference>
<dbReference type="PANTHER" id="PTHR30461:SF23">
    <property type="entry name" value="DNA RECOMBINASE-RELATED"/>
    <property type="match status" value="1"/>
</dbReference>
<dbReference type="SUPFAM" id="SSF53041">
    <property type="entry name" value="Resolvase-like"/>
    <property type="match status" value="1"/>
</dbReference>
<keyword evidence="5" id="KW-1185">Reference proteome</keyword>
<dbReference type="Pfam" id="PF14287">
    <property type="entry name" value="DUF4368"/>
    <property type="match status" value="1"/>
</dbReference>
<evidence type="ECO:0000259" key="3">
    <source>
        <dbReference type="PROSITE" id="PS51737"/>
    </source>
</evidence>
<dbReference type="PANTHER" id="PTHR30461">
    <property type="entry name" value="DNA-INVERTASE FROM LAMBDOID PROPHAGE"/>
    <property type="match status" value="1"/>
</dbReference>
<dbReference type="STRING" id="1304284.L21TH_1516"/>
<dbReference type="InterPro" id="IPR038109">
    <property type="entry name" value="DNA_bind_recomb_sf"/>
</dbReference>
<evidence type="ECO:0000256" key="1">
    <source>
        <dbReference type="SAM" id="Coils"/>
    </source>
</evidence>
<dbReference type="PATRIC" id="fig|1304284.3.peg.1485"/>
<dbReference type="InterPro" id="IPR036162">
    <property type="entry name" value="Resolvase-like_N_sf"/>
</dbReference>
<keyword evidence="1" id="KW-0175">Coiled coil</keyword>
<name>R1CDU9_9FIRM</name>
<dbReference type="InterPro" id="IPR025827">
    <property type="entry name" value="Zn_ribbon_recom_dom"/>
</dbReference>
<dbReference type="Pfam" id="PF13408">
    <property type="entry name" value="Zn_ribbon_recom"/>
    <property type="match status" value="1"/>
</dbReference>
<comment type="caution">
    <text evidence="4">The sequence shown here is derived from an EMBL/GenBank/DDBJ whole genome shotgun (WGS) entry which is preliminary data.</text>
</comment>
<dbReference type="EMBL" id="ARZA01000172">
    <property type="protein sequence ID" value="EOD00455.1"/>
    <property type="molecule type" value="Genomic_DNA"/>
</dbReference>
<feature type="domain" description="Resolvase/invertase-type recombinase catalytic" evidence="2">
    <location>
        <begin position="3"/>
        <end position="156"/>
    </location>
</feature>
<dbReference type="Proteomes" id="UP000013378">
    <property type="component" value="Unassembled WGS sequence"/>
</dbReference>
<sequence>MEKVSIYCRLSDEDRDKEKGFGESESIQNQKIMLTKYAMEKGWYIYKIYSDDDYSGLDIERPEFKKMIKDAEKGRFNIVLCKHQSRFSRDIEVVEKYLHRKFPEWGIRFISLTDYVDTLDDANKKSRQINSLVNEWYCEDISKAIRATFKVKREEGKFIGSFAPYGYEKDPKDKNRLIVDEKAARIIRMIFNWYLQGHGTQYIARILNKKGVPNPTRYKQEKGLKFKNSSKTDSYGLWNKTTVRRILRNEVYIGNLVQGKREKINYKSKKVVSKDKNDWIIVRGTHTPIVDYETFEAVQNRLNMRVRSTGKGMSHAFAGKVRCMDCKSSMNKVRTGKYEYLRCSLYNSTPDKKLCTSHSIRLDVLKNKVSEKLKEHIKEVSVEKLAYKLIKENFLTKEIKGIKKEIKNLDKLLNERNKIIQNLYIDKVNGVISEAQFIKFNKRFTDDKEKLLNRRDKLFKDIENIKQKKGNLNKWREIVIRYKNFDKLDHTMVNYLINYIEVGEKDKDNGVQKVRIHWKF</sequence>
<evidence type="ECO:0000313" key="5">
    <source>
        <dbReference type="Proteomes" id="UP000013378"/>
    </source>
</evidence>
<dbReference type="Gene3D" id="3.90.1750.20">
    <property type="entry name" value="Putative Large Serine Recombinase, Chain B, Domain 2"/>
    <property type="match status" value="1"/>
</dbReference>
<dbReference type="SMART" id="SM00857">
    <property type="entry name" value="Resolvase"/>
    <property type="match status" value="1"/>
</dbReference>
<dbReference type="InterPro" id="IPR025378">
    <property type="entry name" value="DUF4368"/>
</dbReference>
<dbReference type="InterPro" id="IPR006119">
    <property type="entry name" value="Resolv_N"/>
</dbReference>
<dbReference type="GO" id="GO:0000150">
    <property type="term" value="F:DNA strand exchange activity"/>
    <property type="evidence" value="ECO:0007669"/>
    <property type="project" value="InterPro"/>
</dbReference>
<dbReference type="Pfam" id="PF00239">
    <property type="entry name" value="Resolvase"/>
    <property type="match status" value="1"/>
</dbReference>
<proteinExistence type="predicted"/>
<dbReference type="AlphaFoldDB" id="R1CDU9"/>
<dbReference type="RefSeq" id="WP_006313316.1">
    <property type="nucleotide sequence ID" value="NZ_ARZA01000172.1"/>
</dbReference>
<dbReference type="GO" id="GO:0003677">
    <property type="term" value="F:DNA binding"/>
    <property type="evidence" value="ECO:0007669"/>
    <property type="project" value="InterPro"/>
</dbReference>
<dbReference type="PROSITE" id="PS51737">
    <property type="entry name" value="RECOMBINASE_DNA_BIND"/>
    <property type="match status" value="1"/>
</dbReference>
<dbReference type="eggNOG" id="COG1961">
    <property type="taxonomic scope" value="Bacteria"/>
</dbReference>
<dbReference type="InterPro" id="IPR011109">
    <property type="entry name" value="DNA_bind_recombinase_dom"/>
</dbReference>
<accession>R1CDU9</accession>
<dbReference type="PROSITE" id="PS51736">
    <property type="entry name" value="RECOMBINASES_3"/>
    <property type="match status" value="1"/>
</dbReference>
<feature type="coiled-coil region" evidence="1">
    <location>
        <begin position="392"/>
        <end position="422"/>
    </location>
</feature>
<dbReference type="Pfam" id="PF07508">
    <property type="entry name" value="Recombinase"/>
    <property type="match status" value="1"/>
</dbReference>
<organism evidence="4 5">
    <name type="scientific">Caldisalinibacter kiritimatiensis</name>
    <dbReference type="NCBI Taxonomy" id="1304284"/>
    <lineage>
        <taxon>Bacteria</taxon>
        <taxon>Bacillati</taxon>
        <taxon>Bacillota</taxon>
        <taxon>Tissierellia</taxon>
        <taxon>Tissierellales</taxon>
        <taxon>Thermohalobacteraceae</taxon>
        <taxon>Caldisalinibacter</taxon>
    </lineage>
</organism>
<dbReference type="OrthoDB" id="9804620at2"/>
<protein>
    <submittedName>
        <fullName evidence="4">Site-specific recombinase</fullName>
    </submittedName>
</protein>
<evidence type="ECO:0000313" key="4">
    <source>
        <dbReference type="EMBL" id="EOD00455.1"/>
    </source>
</evidence>